<dbReference type="PANTHER" id="PTHR11276">
    <property type="entry name" value="DNA POLYMERASE TYPE-X FAMILY MEMBER"/>
    <property type="match status" value="1"/>
</dbReference>
<dbReference type="SUPFAM" id="SSF81585">
    <property type="entry name" value="PsbU/PolX domain-like"/>
    <property type="match status" value="1"/>
</dbReference>
<evidence type="ECO:0000256" key="17">
    <source>
        <dbReference type="PIRSR" id="PIRSR622312-50"/>
    </source>
</evidence>
<evidence type="ECO:0000256" key="16">
    <source>
        <dbReference type="ARBA" id="ARBA00049244"/>
    </source>
</evidence>
<comment type="similarity">
    <text evidence="3 18">Belongs to the DNA polymerase type-X family.</text>
</comment>
<keyword evidence="4" id="KW-0237">DNA synthesis</keyword>
<evidence type="ECO:0000259" key="19">
    <source>
        <dbReference type="PROSITE" id="PS50172"/>
    </source>
</evidence>
<keyword evidence="12 18" id="KW-0234">DNA repair</keyword>
<dbReference type="InterPro" id="IPR002008">
    <property type="entry name" value="DNA_pol_X_beta-like"/>
</dbReference>
<evidence type="ECO:0000256" key="8">
    <source>
        <dbReference type="ARBA" id="ARBA00022723"/>
    </source>
</evidence>
<dbReference type="SUPFAM" id="SSF47802">
    <property type="entry name" value="DNA polymerase beta, N-terminal domain-like"/>
    <property type="match status" value="1"/>
</dbReference>
<dbReference type="GO" id="GO:0006303">
    <property type="term" value="P:double-strand break repair via nonhomologous end joining"/>
    <property type="evidence" value="ECO:0007669"/>
    <property type="project" value="TreeGrafter"/>
</dbReference>
<evidence type="ECO:0000313" key="21">
    <source>
        <dbReference type="Proteomes" id="UP000678393"/>
    </source>
</evidence>
<protein>
    <recommendedName>
        <fullName evidence="18">DNA polymerase</fullName>
        <ecNumber evidence="18">2.7.7.7</ecNumber>
    </recommendedName>
</protein>
<dbReference type="InterPro" id="IPR010996">
    <property type="entry name" value="HHH_MUS81"/>
</dbReference>
<dbReference type="PROSITE" id="PS00522">
    <property type="entry name" value="DNA_POLYMERASE_X"/>
    <property type="match status" value="1"/>
</dbReference>
<dbReference type="Pfam" id="PF14792">
    <property type="entry name" value="DNA_pol_B_palm"/>
    <property type="match status" value="1"/>
</dbReference>
<feature type="domain" description="BRCT" evidence="19">
    <location>
        <begin position="42"/>
        <end position="139"/>
    </location>
</feature>
<keyword evidence="7" id="KW-0235">DNA replication</keyword>
<dbReference type="FunFam" id="1.10.150.110:FF:000004">
    <property type="entry name" value="DNA polymerase lambda"/>
    <property type="match status" value="1"/>
</dbReference>
<evidence type="ECO:0000256" key="5">
    <source>
        <dbReference type="ARBA" id="ARBA00022679"/>
    </source>
</evidence>
<reference evidence="20" key="1">
    <citation type="submission" date="2021-04" db="EMBL/GenBank/DDBJ databases">
        <authorList>
            <consortium name="Molecular Ecology Group"/>
        </authorList>
    </citation>
    <scope>NUCLEOTIDE SEQUENCE</scope>
</reference>
<evidence type="ECO:0000256" key="2">
    <source>
        <dbReference type="ARBA" id="ARBA00004123"/>
    </source>
</evidence>
<evidence type="ECO:0000256" key="14">
    <source>
        <dbReference type="ARBA" id="ARBA00023239"/>
    </source>
</evidence>
<evidence type="ECO:0000313" key="20">
    <source>
        <dbReference type="EMBL" id="CAG5130199.1"/>
    </source>
</evidence>
<dbReference type="GO" id="GO:0005634">
    <property type="term" value="C:nucleus"/>
    <property type="evidence" value="ECO:0007669"/>
    <property type="project" value="UniProtKB-SubCell"/>
</dbReference>
<keyword evidence="10 18" id="KW-0239">DNA-directed DNA polymerase</keyword>
<keyword evidence="14" id="KW-0456">Lyase</keyword>
<comment type="catalytic activity">
    <reaction evidence="16 18">
        <text>DNA(n) + a 2'-deoxyribonucleoside 5'-triphosphate = DNA(n+1) + diphosphate</text>
        <dbReference type="Rhea" id="RHEA:22508"/>
        <dbReference type="Rhea" id="RHEA-COMP:17339"/>
        <dbReference type="Rhea" id="RHEA-COMP:17340"/>
        <dbReference type="ChEBI" id="CHEBI:33019"/>
        <dbReference type="ChEBI" id="CHEBI:61560"/>
        <dbReference type="ChEBI" id="CHEBI:173112"/>
        <dbReference type="EC" id="2.7.7.7"/>
    </reaction>
</comment>
<keyword evidence="13" id="KW-0464">Manganese</keyword>
<keyword evidence="9 18" id="KW-0227">DNA damage</keyword>
<dbReference type="InterPro" id="IPR043519">
    <property type="entry name" value="NT_sf"/>
</dbReference>
<dbReference type="InterPro" id="IPR002054">
    <property type="entry name" value="DNA-dir_DNA_pol_X"/>
</dbReference>
<evidence type="ECO:0000256" key="1">
    <source>
        <dbReference type="ARBA" id="ARBA00001936"/>
    </source>
</evidence>
<evidence type="ECO:0000256" key="18">
    <source>
        <dbReference type="RuleBase" id="RU366014"/>
    </source>
</evidence>
<dbReference type="FunFam" id="1.10.150.20:FF:000010">
    <property type="entry name" value="DNA polymerase lambda"/>
    <property type="match status" value="1"/>
</dbReference>
<evidence type="ECO:0000256" key="12">
    <source>
        <dbReference type="ARBA" id="ARBA00023204"/>
    </source>
</evidence>
<dbReference type="PROSITE" id="PS50172">
    <property type="entry name" value="BRCT"/>
    <property type="match status" value="1"/>
</dbReference>
<evidence type="ECO:0000256" key="7">
    <source>
        <dbReference type="ARBA" id="ARBA00022705"/>
    </source>
</evidence>
<dbReference type="PRINTS" id="PR00869">
    <property type="entry name" value="DNAPOLX"/>
</dbReference>
<dbReference type="FunFam" id="3.40.50.10190:FF:000031">
    <property type="entry name" value="DNA polymerase"/>
    <property type="match status" value="1"/>
</dbReference>
<organism evidence="20 21">
    <name type="scientific">Candidula unifasciata</name>
    <dbReference type="NCBI Taxonomy" id="100452"/>
    <lineage>
        <taxon>Eukaryota</taxon>
        <taxon>Metazoa</taxon>
        <taxon>Spiralia</taxon>
        <taxon>Lophotrochozoa</taxon>
        <taxon>Mollusca</taxon>
        <taxon>Gastropoda</taxon>
        <taxon>Heterobranchia</taxon>
        <taxon>Euthyneura</taxon>
        <taxon>Panpulmonata</taxon>
        <taxon>Eupulmonata</taxon>
        <taxon>Stylommatophora</taxon>
        <taxon>Helicina</taxon>
        <taxon>Helicoidea</taxon>
        <taxon>Geomitridae</taxon>
        <taxon>Candidula</taxon>
    </lineage>
</organism>
<proteinExistence type="inferred from homology"/>
<dbReference type="AlphaFoldDB" id="A0A8S3ZLG2"/>
<dbReference type="InterPro" id="IPR037160">
    <property type="entry name" value="DNA_Pol_thumb_sf"/>
</dbReference>
<dbReference type="OrthoDB" id="205514at2759"/>
<dbReference type="InterPro" id="IPR018944">
    <property type="entry name" value="DNA_pol_lambd_fingers_domain"/>
</dbReference>
<dbReference type="InterPro" id="IPR028207">
    <property type="entry name" value="DNA_pol_B_palm_palm"/>
</dbReference>
<dbReference type="InterPro" id="IPR027421">
    <property type="entry name" value="DNA_pol_lamdba_lyase_dom_sf"/>
</dbReference>
<dbReference type="FunFam" id="3.30.460.10:FF:000020">
    <property type="entry name" value="DNA polymerase lambda"/>
    <property type="match status" value="1"/>
</dbReference>
<dbReference type="SMART" id="SM00483">
    <property type="entry name" value="POLXc"/>
    <property type="match status" value="1"/>
</dbReference>
<keyword evidence="11" id="KW-0238">DNA-binding</keyword>
<comment type="caution">
    <text evidence="20">The sequence shown here is derived from an EMBL/GenBank/DDBJ whole genome shotgun (WGS) entry which is preliminary data.</text>
</comment>
<dbReference type="InterPro" id="IPR019843">
    <property type="entry name" value="DNA_pol-X_BS"/>
</dbReference>
<dbReference type="Pfam" id="PF10391">
    <property type="entry name" value="DNA_pol_lambd_f"/>
    <property type="match status" value="1"/>
</dbReference>
<dbReference type="Gene3D" id="3.40.50.10190">
    <property type="entry name" value="BRCT domain"/>
    <property type="match status" value="1"/>
</dbReference>
<evidence type="ECO:0000256" key="4">
    <source>
        <dbReference type="ARBA" id="ARBA00022634"/>
    </source>
</evidence>
<dbReference type="SUPFAM" id="SSF52113">
    <property type="entry name" value="BRCT domain"/>
    <property type="match status" value="1"/>
</dbReference>
<keyword evidence="21" id="KW-1185">Reference proteome</keyword>
<dbReference type="GO" id="GO:0006260">
    <property type="term" value="P:DNA replication"/>
    <property type="evidence" value="ECO:0007669"/>
    <property type="project" value="UniProtKB-KW"/>
</dbReference>
<dbReference type="GO" id="GO:0003887">
    <property type="term" value="F:DNA-directed DNA polymerase activity"/>
    <property type="evidence" value="ECO:0007669"/>
    <property type="project" value="UniProtKB-UniRule"/>
</dbReference>
<keyword evidence="8" id="KW-0479">Metal-binding</keyword>
<dbReference type="InterPro" id="IPR022312">
    <property type="entry name" value="DNA_pol_X"/>
</dbReference>
<dbReference type="Proteomes" id="UP000678393">
    <property type="component" value="Unassembled WGS sequence"/>
</dbReference>
<dbReference type="Gene3D" id="1.10.150.110">
    <property type="entry name" value="DNA polymerase beta, N-terminal domain-like"/>
    <property type="match status" value="1"/>
</dbReference>
<evidence type="ECO:0000256" key="15">
    <source>
        <dbReference type="ARBA" id="ARBA00023242"/>
    </source>
</evidence>
<dbReference type="CDD" id="cd00141">
    <property type="entry name" value="NT_POLXc"/>
    <property type="match status" value="1"/>
</dbReference>
<dbReference type="PRINTS" id="PR00870">
    <property type="entry name" value="DNAPOLXBETA"/>
</dbReference>
<keyword evidence="5 18" id="KW-0808">Transferase</keyword>
<feature type="active site" description="Nucleophile; Schiff-base intermediate with DNA; for 5'-dRP lyase activity" evidence="17">
    <location>
        <position position="315"/>
    </location>
</feature>
<evidence type="ECO:0000256" key="9">
    <source>
        <dbReference type="ARBA" id="ARBA00022763"/>
    </source>
</evidence>
<dbReference type="GO" id="GO:0046872">
    <property type="term" value="F:metal ion binding"/>
    <property type="evidence" value="ECO:0007669"/>
    <property type="project" value="UniProtKB-UniRule"/>
</dbReference>
<sequence length="579" mass="65795">MDSRKRQAESKEGSSKKIKLGVHTQKPCLDKPEEKHTKNIINSEGFLTKVTAYIIPAGIEKTRLEIFKNQIVKNGGHIEERFELNDSITHIIVDDKMEVSRLLRLLCIDVFPKIPVVKSAWLSLCLRKKELVPFEDFQLQNMSTVSVQSKVEATEIKNTEAKDVVLPLHLPVLNDHQLFTKADQVGHMSHMTDSGSDSEHESSDDAISERFCEPINSVSCTTNSVSIATKMRTPKQIPIDKWICAQSSKNPSPNFNQKITEKLEEMVKNYESTNDKWRAFGYQNAIRVLSRHPKEISSWEEAKSLPRVGKRLADKIWEIAQSGELRKLKEFETNEAVSTLKLFTNVWGAGPHAAQMWYQQGFRTISDLKEKASLTHQQQVGVRLYEDLLDRMPREEAGEIERVVKEAAESLQDGIIAQACGSYRRGKPTCGDVDVLITHPDGKSHRGIFHRLLAKLKESGFLTDDLVCVSETDNQKKYMGVCKLPGENRKHRRLDIIVVPYEEYGCALVYFTGSAHFNRSLRHLCKKQNMSLNEHALKTGVVRKGSEKICKGTIIPTPTEESIFQVLKIPFRPPEERDH</sequence>
<evidence type="ECO:0000256" key="3">
    <source>
        <dbReference type="ARBA" id="ARBA00008323"/>
    </source>
</evidence>
<evidence type="ECO:0000256" key="13">
    <source>
        <dbReference type="ARBA" id="ARBA00023211"/>
    </source>
</evidence>
<accession>A0A8S3ZLG2</accession>
<keyword evidence="15 18" id="KW-0539">Nucleus</keyword>
<dbReference type="GO" id="GO:0016829">
    <property type="term" value="F:lyase activity"/>
    <property type="evidence" value="ECO:0007669"/>
    <property type="project" value="UniProtKB-KW"/>
</dbReference>
<evidence type="ECO:0000256" key="10">
    <source>
        <dbReference type="ARBA" id="ARBA00022932"/>
    </source>
</evidence>
<dbReference type="Pfam" id="PF00533">
    <property type="entry name" value="BRCT"/>
    <property type="match status" value="1"/>
</dbReference>
<dbReference type="Pfam" id="PF14791">
    <property type="entry name" value="DNA_pol_B_thumb"/>
    <property type="match status" value="1"/>
</dbReference>
<dbReference type="GO" id="GO:0003677">
    <property type="term" value="F:DNA binding"/>
    <property type="evidence" value="ECO:0007669"/>
    <property type="project" value="UniProtKB-UniRule"/>
</dbReference>
<dbReference type="PANTHER" id="PTHR11276:SF28">
    <property type="entry name" value="DNA POLYMERASE LAMBDA"/>
    <property type="match status" value="1"/>
</dbReference>
<dbReference type="InterPro" id="IPR036420">
    <property type="entry name" value="BRCT_dom_sf"/>
</dbReference>
<dbReference type="EMBL" id="CAJHNH020003890">
    <property type="protein sequence ID" value="CAG5130199.1"/>
    <property type="molecule type" value="Genomic_DNA"/>
</dbReference>
<comment type="subcellular location">
    <subcellularLocation>
        <location evidence="2 18">Nucleus</location>
    </subcellularLocation>
</comment>
<dbReference type="InterPro" id="IPR029398">
    <property type="entry name" value="PolB_thumb"/>
</dbReference>
<evidence type="ECO:0000256" key="6">
    <source>
        <dbReference type="ARBA" id="ARBA00022695"/>
    </source>
</evidence>
<dbReference type="EC" id="2.7.7.7" evidence="18"/>
<comment type="function">
    <text evidence="18">DNA polymerase that functions in several pathways of DNA repair. Involved in base excision repair (BER) responsible for repair of lesions that give rise to abasic (AP) sites in DNA. Also contributes to DNA double-strand break repair by non-homologous end joining and homologous recombination. Has both template-dependent and template-independent (terminal transferase) DNA polymerase activities. Has also a 5'-deoxyribose-5-phosphate lyase (dRP lyase) activity.</text>
</comment>
<gene>
    <name evidence="20" type="ORF">CUNI_LOCUS15757</name>
</gene>
<evidence type="ECO:0000256" key="11">
    <source>
        <dbReference type="ARBA" id="ARBA00023125"/>
    </source>
</evidence>
<dbReference type="InterPro" id="IPR001357">
    <property type="entry name" value="BRCT_dom"/>
</dbReference>
<name>A0A8S3ZLG2_9EUPU</name>
<dbReference type="Gene3D" id="3.30.210.10">
    <property type="entry name" value="DNA polymerase, thumb domain"/>
    <property type="match status" value="1"/>
</dbReference>
<dbReference type="SUPFAM" id="SSF81301">
    <property type="entry name" value="Nucleotidyltransferase"/>
    <property type="match status" value="1"/>
</dbReference>
<comment type="cofactor">
    <cofactor evidence="1">
        <name>Mn(2+)</name>
        <dbReference type="ChEBI" id="CHEBI:29035"/>
    </cofactor>
</comment>
<dbReference type="Pfam" id="PF14716">
    <property type="entry name" value="HHH_8"/>
    <property type="match status" value="1"/>
</dbReference>
<dbReference type="Gene3D" id="1.10.150.20">
    <property type="entry name" value="5' to 3' exonuclease, C-terminal subdomain"/>
    <property type="match status" value="1"/>
</dbReference>
<dbReference type="Gene3D" id="3.30.460.10">
    <property type="entry name" value="Beta Polymerase, domain 2"/>
    <property type="match status" value="1"/>
</dbReference>
<keyword evidence="6 18" id="KW-0548">Nucleotidyltransferase</keyword>